<name>D8LGF2_ECTSI</name>
<comment type="similarity">
    <text evidence="3">Belongs to the UPRTase family.</text>
</comment>
<dbReference type="Gene3D" id="3.40.50.2020">
    <property type="match status" value="1"/>
</dbReference>
<organism evidence="12 13">
    <name type="scientific">Ectocarpus siliculosus</name>
    <name type="common">Brown alga</name>
    <name type="synonym">Conferva siliculosa</name>
    <dbReference type="NCBI Taxonomy" id="2880"/>
    <lineage>
        <taxon>Eukaryota</taxon>
        <taxon>Sar</taxon>
        <taxon>Stramenopiles</taxon>
        <taxon>Ochrophyta</taxon>
        <taxon>PX clade</taxon>
        <taxon>Phaeophyceae</taxon>
        <taxon>Ectocarpales</taxon>
        <taxon>Ectocarpaceae</taxon>
        <taxon>Ectocarpus</taxon>
    </lineage>
</organism>
<accession>D8LGF2</accession>
<evidence type="ECO:0000256" key="10">
    <source>
        <dbReference type="SAM" id="MobiDB-lite"/>
    </source>
</evidence>
<evidence type="ECO:0000256" key="9">
    <source>
        <dbReference type="ARBA" id="ARBA00023134"/>
    </source>
</evidence>
<evidence type="ECO:0000256" key="5">
    <source>
        <dbReference type="ARBA" id="ARBA00022533"/>
    </source>
</evidence>
<dbReference type="GO" id="GO:0004845">
    <property type="term" value="F:uracil phosphoribosyltransferase activity"/>
    <property type="evidence" value="ECO:0007669"/>
    <property type="project" value="UniProtKB-EC"/>
</dbReference>
<sequence>MRASSVHSTNSSSHAVASSSSSSSRHGGAPSPLPRSARSSREASLVFPGGILSAPARKEEQPAAAAAAGGGGEEEEEEEETPVAKLAAADGPVKVMLQGFALQADDDKLVVCESKALAHLFTRIRNRDTPPPVFRFYATRMMRILAEEGIACLESSRQFITTPTAATFSSPFVNESNVCIVSILRAGDALAEAARACIPTAPVGKILIQRDEESSDKHPVLFYKKLPSKIGKMQVLLCDPMLATGGSALMAIRCLVEAGVKEAAIVFITVVVCPEGIGAVRAEFPEVTIVTGAMDDCLDEKRYILPGLGDFGDRLSCLVPDMESLIKRRVLGRRGIDDGCFGALVASNRARDHHHAV</sequence>
<feature type="compositionally biased region" description="Low complexity" evidence="10">
    <location>
        <begin position="34"/>
        <end position="45"/>
    </location>
</feature>
<dbReference type="GO" id="GO:0005525">
    <property type="term" value="F:GTP binding"/>
    <property type="evidence" value="ECO:0007669"/>
    <property type="project" value="UniProtKB-KW"/>
</dbReference>
<feature type="region of interest" description="Disordered" evidence="10">
    <location>
        <begin position="1"/>
        <end position="84"/>
    </location>
</feature>
<keyword evidence="13" id="KW-1185">Reference proteome</keyword>
<dbReference type="Proteomes" id="UP000002630">
    <property type="component" value="Unassembled WGS sequence"/>
</dbReference>
<dbReference type="InterPro" id="IPR029057">
    <property type="entry name" value="PRTase-like"/>
</dbReference>
<dbReference type="SUPFAM" id="SSF53271">
    <property type="entry name" value="PRTase-like"/>
    <property type="match status" value="1"/>
</dbReference>
<protein>
    <recommendedName>
        <fullName evidence="4">uracil phosphoribosyltransferase</fullName>
        <ecNumber evidence="4">2.4.2.9</ecNumber>
    </recommendedName>
</protein>
<dbReference type="Pfam" id="PF14681">
    <property type="entry name" value="UPRTase"/>
    <property type="match status" value="1"/>
</dbReference>
<dbReference type="AlphaFoldDB" id="D8LGF2"/>
<evidence type="ECO:0000256" key="2">
    <source>
        <dbReference type="ARBA" id="ARBA00005180"/>
    </source>
</evidence>
<feature type="compositionally biased region" description="Acidic residues" evidence="10">
    <location>
        <begin position="72"/>
        <end position="81"/>
    </location>
</feature>
<dbReference type="EMBL" id="FN649760">
    <property type="protein sequence ID" value="CBN75727.1"/>
    <property type="molecule type" value="Genomic_DNA"/>
</dbReference>
<evidence type="ECO:0000256" key="1">
    <source>
        <dbReference type="ARBA" id="ARBA00001946"/>
    </source>
</evidence>
<feature type="compositionally biased region" description="Low complexity" evidence="10">
    <location>
        <begin position="1"/>
        <end position="24"/>
    </location>
</feature>
<keyword evidence="9" id="KW-0342">GTP-binding</keyword>
<dbReference type="STRING" id="2880.D8LGF2"/>
<dbReference type="OrthoDB" id="106623at2759"/>
<keyword evidence="5" id="KW-0021">Allosteric enzyme</keyword>
<dbReference type="eggNOG" id="KOG4203">
    <property type="taxonomic scope" value="Eukaryota"/>
</dbReference>
<dbReference type="CDD" id="cd06223">
    <property type="entry name" value="PRTases_typeI"/>
    <property type="match status" value="1"/>
</dbReference>
<evidence type="ECO:0000256" key="3">
    <source>
        <dbReference type="ARBA" id="ARBA00009516"/>
    </source>
</evidence>
<dbReference type="InterPro" id="IPR000836">
    <property type="entry name" value="PRTase_dom"/>
</dbReference>
<keyword evidence="8" id="KW-0547">Nucleotide-binding</keyword>
<feature type="domain" description="Phosphoribosyltransferase" evidence="11">
    <location>
        <begin position="113"/>
        <end position="315"/>
    </location>
</feature>
<comment type="pathway">
    <text evidence="2">Pyrimidine metabolism; UMP biosynthesis via salvage pathway; UMP from uracil: step 1/1.</text>
</comment>
<evidence type="ECO:0000256" key="6">
    <source>
        <dbReference type="ARBA" id="ARBA00022676"/>
    </source>
</evidence>
<dbReference type="FunFam" id="3.40.50.2020:FF:000023">
    <property type="entry name" value="Probable uracil phosphoribosyltransferase"/>
    <property type="match status" value="1"/>
</dbReference>
<gene>
    <name evidence="12" type="ORF">Esi_0167_0031</name>
</gene>
<evidence type="ECO:0000256" key="7">
    <source>
        <dbReference type="ARBA" id="ARBA00022679"/>
    </source>
</evidence>
<evidence type="ECO:0000313" key="13">
    <source>
        <dbReference type="Proteomes" id="UP000002630"/>
    </source>
</evidence>
<dbReference type="NCBIfam" id="NF001097">
    <property type="entry name" value="PRK00129.1"/>
    <property type="match status" value="1"/>
</dbReference>
<comment type="cofactor">
    <cofactor evidence="1">
        <name>Mg(2+)</name>
        <dbReference type="ChEBI" id="CHEBI:18420"/>
    </cofactor>
</comment>
<evidence type="ECO:0000256" key="4">
    <source>
        <dbReference type="ARBA" id="ARBA00011894"/>
    </source>
</evidence>
<dbReference type="InParanoid" id="D8LGF2"/>
<evidence type="ECO:0000259" key="11">
    <source>
        <dbReference type="Pfam" id="PF14681"/>
    </source>
</evidence>
<keyword evidence="7" id="KW-0808">Transferase</keyword>
<keyword evidence="6" id="KW-0328">Glycosyltransferase</keyword>
<dbReference type="EC" id="2.4.2.9" evidence="4"/>
<evidence type="ECO:0000313" key="12">
    <source>
        <dbReference type="EMBL" id="CBN75727.1"/>
    </source>
</evidence>
<reference evidence="12 13" key="1">
    <citation type="journal article" date="2010" name="Nature">
        <title>The Ectocarpus genome and the independent evolution of multicellularity in brown algae.</title>
        <authorList>
            <person name="Cock J.M."/>
            <person name="Sterck L."/>
            <person name="Rouze P."/>
            <person name="Scornet D."/>
            <person name="Allen A.E."/>
            <person name="Amoutzias G."/>
            <person name="Anthouard V."/>
            <person name="Artiguenave F."/>
            <person name="Aury J.M."/>
            <person name="Badger J.H."/>
            <person name="Beszteri B."/>
            <person name="Billiau K."/>
            <person name="Bonnet E."/>
            <person name="Bothwell J.H."/>
            <person name="Bowler C."/>
            <person name="Boyen C."/>
            <person name="Brownlee C."/>
            <person name="Carrano C.J."/>
            <person name="Charrier B."/>
            <person name="Cho G.Y."/>
            <person name="Coelho S.M."/>
            <person name="Collen J."/>
            <person name="Corre E."/>
            <person name="Da Silva C."/>
            <person name="Delage L."/>
            <person name="Delaroque N."/>
            <person name="Dittami S.M."/>
            <person name="Doulbeau S."/>
            <person name="Elias M."/>
            <person name="Farnham G."/>
            <person name="Gachon C.M."/>
            <person name="Gschloessl B."/>
            <person name="Heesch S."/>
            <person name="Jabbari K."/>
            <person name="Jubin C."/>
            <person name="Kawai H."/>
            <person name="Kimura K."/>
            <person name="Kloareg B."/>
            <person name="Kupper F.C."/>
            <person name="Lang D."/>
            <person name="Le Bail A."/>
            <person name="Leblanc C."/>
            <person name="Lerouge P."/>
            <person name="Lohr M."/>
            <person name="Lopez P.J."/>
            <person name="Martens C."/>
            <person name="Maumus F."/>
            <person name="Michel G."/>
            <person name="Miranda-Saavedra D."/>
            <person name="Morales J."/>
            <person name="Moreau H."/>
            <person name="Motomura T."/>
            <person name="Nagasato C."/>
            <person name="Napoli C.A."/>
            <person name="Nelson D.R."/>
            <person name="Nyvall-Collen P."/>
            <person name="Peters A.F."/>
            <person name="Pommier C."/>
            <person name="Potin P."/>
            <person name="Poulain J."/>
            <person name="Quesneville H."/>
            <person name="Read B."/>
            <person name="Rensing S.A."/>
            <person name="Ritter A."/>
            <person name="Rousvoal S."/>
            <person name="Samanta M."/>
            <person name="Samson G."/>
            <person name="Schroeder D.C."/>
            <person name="Segurens B."/>
            <person name="Strittmatter M."/>
            <person name="Tonon T."/>
            <person name="Tregear J.W."/>
            <person name="Valentin K."/>
            <person name="von Dassow P."/>
            <person name="Yamagishi T."/>
            <person name="Van de Peer Y."/>
            <person name="Wincker P."/>
        </authorList>
    </citation>
    <scope>NUCLEOTIDE SEQUENCE [LARGE SCALE GENOMIC DNA]</scope>
    <source>
        <strain evidence="13">Ec32 / CCAP1310/4</strain>
    </source>
</reference>
<proteinExistence type="inferred from homology"/>
<dbReference type="GO" id="GO:0008655">
    <property type="term" value="P:pyrimidine-containing compound salvage"/>
    <property type="evidence" value="ECO:0007669"/>
    <property type="project" value="UniProtKB-ARBA"/>
</dbReference>
<evidence type="ECO:0000256" key="8">
    <source>
        <dbReference type="ARBA" id="ARBA00022741"/>
    </source>
</evidence>